<dbReference type="InterPro" id="IPR036182">
    <property type="entry name" value="PCuAC_sf"/>
</dbReference>
<dbReference type="InterPro" id="IPR058248">
    <property type="entry name" value="Lxx211020-like"/>
</dbReference>
<proteinExistence type="predicted"/>
<dbReference type="SUPFAM" id="SSF110087">
    <property type="entry name" value="DR1885-like metal-binding protein"/>
    <property type="match status" value="1"/>
</dbReference>
<dbReference type="PANTHER" id="PTHR36302">
    <property type="entry name" value="BLR7088 PROTEIN"/>
    <property type="match status" value="1"/>
</dbReference>
<organism evidence="2 3">
    <name type="scientific">Jiella pacifica</name>
    <dbReference type="NCBI Taxonomy" id="2696469"/>
    <lineage>
        <taxon>Bacteria</taxon>
        <taxon>Pseudomonadati</taxon>
        <taxon>Pseudomonadota</taxon>
        <taxon>Alphaproteobacteria</taxon>
        <taxon>Hyphomicrobiales</taxon>
        <taxon>Aurantimonadaceae</taxon>
        <taxon>Jiella</taxon>
    </lineage>
</organism>
<dbReference type="Gene3D" id="2.60.40.1890">
    <property type="entry name" value="PCu(A)C copper chaperone"/>
    <property type="match status" value="1"/>
</dbReference>
<dbReference type="Proteomes" id="UP000469011">
    <property type="component" value="Unassembled WGS sequence"/>
</dbReference>
<evidence type="ECO:0000313" key="2">
    <source>
        <dbReference type="EMBL" id="NDW04352.1"/>
    </source>
</evidence>
<protein>
    <submittedName>
        <fullName evidence="2">Copper chaperone PCu(A)C</fullName>
    </submittedName>
</protein>
<dbReference type="PANTHER" id="PTHR36302:SF1">
    <property type="entry name" value="COPPER CHAPERONE PCU(A)C"/>
    <property type="match status" value="1"/>
</dbReference>
<accession>A0A6N9T193</accession>
<keyword evidence="1" id="KW-0732">Signal</keyword>
<name>A0A6N9T193_9HYPH</name>
<dbReference type="AlphaFoldDB" id="A0A6N9T193"/>
<gene>
    <name evidence="2" type="ORF">GTK09_07905</name>
</gene>
<keyword evidence="3" id="KW-1185">Reference proteome</keyword>
<reference evidence="2 3" key="1">
    <citation type="submission" date="2020-01" db="EMBL/GenBank/DDBJ databases">
        <title>Jiella pacifica sp. nov.</title>
        <authorList>
            <person name="Xue Z."/>
            <person name="Zhu S."/>
            <person name="Chen J."/>
            <person name="Yang J."/>
        </authorList>
    </citation>
    <scope>NUCLEOTIDE SEQUENCE [LARGE SCALE GENOMIC DNA]</scope>
    <source>
        <strain evidence="2 3">40Bstr34</strain>
    </source>
</reference>
<dbReference type="EMBL" id="JAAAMG010000005">
    <property type="protein sequence ID" value="NDW04352.1"/>
    <property type="molecule type" value="Genomic_DNA"/>
</dbReference>
<comment type="caution">
    <text evidence="2">The sequence shown here is derived from an EMBL/GenBank/DDBJ whole genome shotgun (WGS) entry which is preliminary data.</text>
</comment>
<feature type="chain" id="PRO_5026704832" evidence="1">
    <location>
        <begin position="23"/>
        <end position="165"/>
    </location>
</feature>
<evidence type="ECO:0000313" key="3">
    <source>
        <dbReference type="Proteomes" id="UP000469011"/>
    </source>
</evidence>
<dbReference type="InterPro" id="IPR007410">
    <property type="entry name" value="LpqE-like"/>
</dbReference>
<dbReference type="Pfam" id="PF04314">
    <property type="entry name" value="PCuAC"/>
    <property type="match status" value="1"/>
</dbReference>
<feature type="signal peptide" evidence="1">
    <location>
        <begin position="1"/>
        <end position="22"/>
    </location>
</feature>
<dbReference type="RefSeq" id="WP_163462526.1">
    <property type="nucleotide sequence ID" value="NZ_JAAAMG010000005.1"/>
</dbReference>
<sequence length="165" mass="17488">MRITVLAIVAAAAIAVVTTASAHSFKTGDLEIGHPWSRATLPNAPVAGGYMTIENTGTTDDTLLGGSTPAAEKVDVHEMKMEGDVMTMRPLTQGLIIPAGETITLKPGGYHLMLMKPQRPFKEGERVPLTLKFEKAGEVTVELAVDKPNAMGKDDHAGHAGMKTQ</sequence>
<evidence type="ECO:0000256" key="1">
    <source>
        <dbReference type="SAM" id="SignalP"/>
    </source>
</evidence>